<evidence type="ECO:0000313" key="2">
    <source>
        <dbReference type="Proteomes" id="UP000758856"/>
    </source>
</evidence>
<evidence type="ECO:0000313" key="1">
    <source>
        <dbReference type="EMBL" id="MBM7852323.1"/>
    </source>
</evidence>
<evidence type="ECO:0008006" key="3">
    <source>
        <dbReference type="Google" id="ProtNLM"/>
    </source>
</evidence>
<dbReference type="RefSeq" id="WP_246482491.1">
    <property type="nucleotide sequence ID" value="NZ_BSFF01000003.1"/>
</dbReference>
<keyword evidence="2" id="KW-1185">Reference proteome</keyword>
<proteinExistence type="predicted"/>
<protein>
    <recommendedName>
        <fullName evidence="3">Addiction module toxin RelE</fullName>
    </recommendedName>
</protein>
<sequence>MIDGIRRARGMAWTVLFCDPFMKEFAAFDIAVRDELLATVAVLREFGPNLKRPIADALSGSKHANMKELRFAVDRQVWRVAFAFDPARQAVILCGGVKSGVGQRRFYAALIALADRRFDAHLKAMREKQ</sequence>
<reference evidence="1 2" key="1">
    <citation type="submission" date="2021-01" db="EMBL/GenBank/DDBJ databases">
        <title>Genomic Encyclopedia of Type Strains, Phase IV (KMG-IV): sequencing the most valuable type-strain genomes for metagenomic binning, comparative biology and taxonomic classification.</title>
        <authorList>
            <person name="Goeker M."/>
        </authorList>
    </citation>
    <scope>NUCLEOTIDE SEQUENCE [LARGE SCALE GENOMIC DNA]</scope>
    <source>
        <strain evidence="1 2">DSM 6130</strain>
    </source>
</reference>
<dbReference type="InterPro" id="IPR009241">
    <property type="entry name" value="HigB-like"/>
</dbReference>
<organism evidence="1 2">
    <name type="scientific">Methylopila capsulata</name>
    <dbReference type="NCBI Taxonomy" id="61654"/>
    <lineage>
        <taxon>Bacteria</taxon>
        <taxon>Pseudomonadati</taxon>
        <taxon>Pseudomonadota</taxon>
        <taxon>Alphaproteobacteria</taxon>
        <taxon>Hyphomicrobiales</taxon>
        <taxon>Methylopilaceae</taxon>
        <taxon>Methylopila</taxon>
    </lineage>
</organism>
<gene>
    <name evidence="1" type="ORF">JOD31_002565</name>
</gene>
<name>A0ABS2T804_9HYPH</name>
<dbReference type="EMBL" id="JAFBCY010000003">
    <property type="protein sequence ID" value="MBM7852323.1"/>
    <property type="molecule type" value="Genomic_DNA"/>
</dbReference>
<dbReference type="Proteomes" id="UP000758856">
    <property type="component" value="Unassembled WGS sequence"/>
</dbReference>
<dbReference type="Pfam" id="PF05973">
    <property type="entry name" value="Gp49"/>
    <property type="match status" value="1"/>
</dbReference>
<comment type="caution">
    <text evidence="1">The sequence shown here is derived from an EMBL/GenBank/DDBJ whole genome shotgun (WGS) entry which is preliminary data.</text>
</comment>
<accession>A0ABS2T804</accession>